<evidence type="ECO:0000313" key="1">
    <source>
        <dbReference type="EMBL" id="MBJ7600873.1"/>
    </source>
</evidence>
<dbReference type="Pfam" id="PF03746">
    <property type="entry name" value="LamB_YcsF"/>
    <property type="match status" value="1"/>
</dbReference>
<accession>A0A934NBB2</accession>
<gene>
    <name evidence="1" type="ORF">JF922_22745</name>
</gene>
<dbReference type="PANTHER" id="PTHR30292">
    <property type="entry name" value="UNCHARACTERIZED PROTEIN YBGL-RELATED"/>
    <property type="match status" value="1"/>
</dbReference>
<dbReference type="NCBIfam" id="NF003816">
    <property type="entry name" value="PRK05406.1-5"/>
    <property type="match status" value="1"/>
</dbReference>
<comment type="caution">
    <text evidence="1">The sequence shown here is derived from an EMBL/GenBank/DDBJ whole genome shotgun (WGS) entry which is preliminary data.</text>
</comment>
<evidence type="ECO:0000313" key="2">
    <source>
        <dbReference type="Proteomes" id="UP000612893"/>
    </source>
</evidence>
<name>A0A934NBB2_9BACT</name>
<dbReference type="InterPro" id="IPR011330">
    <property type="entry name" value="Glyco_hydro/deAcase_b/a-brl"/>
</dbReference>
<sequence length="263" mass="27902">MSKRLSHVRLSVDLCCDVGEGFGAYVIADDERLLDVVTSANIACGFHAGDPRIIASTVASAARRGVSIGAHPGYPDLVGFGRRRIVMSTDEIATDLLYQLGALSAFVRRHDLTLQHITPHGSLGNTAAVDVDCARGVIEAVEAFDPDLTIVTGEGELARMARQGGFRVAVMFLADRAYTEELHPVSRSQPGAVLTQGDEVAERVVRAVTEGVVETVAGTDVPLRSDTVLIHSDTPSAAHLAARIRQALTEAGVAIEPMANVLR</sequence>
<organism evidence="1 2">
    <name type="scientific">Candidatus Nephthysia bennettiae</name>
    <dbReference type="NCBI Taxonomy" id="3127016"/>
    <lineage>
        <taxon>Bacteria</taxon>
        <taxon>Bacillati</taxon>
        <taxon>Candidatus Dormiibacterota</taxon>
        <taxon>Candidatus Dormibacteria</taxon>
        <taxon>Candidatus Dormibacterales</taxon>
        <taxon>Candidatus Dormibacteraceae</taxon>
        <taxon>Candidatus Nephthysia</taxon>
    </lineage>
</organism>
<dbReference type="Proteomes" id="UP000612893">
    <property type="component" value="Unassembled WGS sequence"/>
</dbReference>
<dbReference type="NCBIfam" id="NF003814">
    <property type="entry name" value="PRK05406.1-3"/>
    <property type="match status" value="1"/>
</dbReference>
<dbReference type="PANTHER" id="PTHR30292:SF0">
    <property type="entry name" value="5-OXOPROLINASE SUBUNIT A"/>
    <property type="match status" value="1"/>
</dbReference>
<reference evidence="1" key="1">
    <citation type="submission" date="2020-10" db="EMBL/GenBank/DDBJ databases">
        <title>Ca. Dormibacterota MAGs.</title>
        <authorList>
            <person name="Montgomery K."/>
        </authorList>
    </citation>
    <scope>NUCLEOTIDE SEQUENCE [LARGE SCALE GENOMIC DNA]</scope>
    <source>
        <strain evidence="1">SC8812_S17_10</strain>
    </source>
</reference>
<proteinExistence type="predicted"/>
<dbReference type="AlphaFoldDB" id="A0A934NBB2"/>
<dbReference type="EMBL" id="JAEKNR010000225">
    <property type="protein sequence ID" value="MBJ7600873.1"/>
    <property type="molecule type" value="Genomic_DNA"/>
</dbReference>
<dbReference type="RefSeq" id="WP_338204853.1">
    <property type="nucleotide sequence ID" value="NZ_JAEKNR010000225.1"/>
</dbReference>
<protein>
    <submittedName>
        <fullName evidence="1">LamB/YcsF family protein</fullName>
    </submittedName>
</protein>
<dbReference type="CDD" id="cd10787">
    <property type="entry name" value="LamB_YcsF_like"/>
    <property type="match status" value="1"/>
</dbReference>
<keyword evidence="2" id="KW-1185">Reference proteome</keyword>
<dbReference type="SUPFAM" id="SSF88713">
    <property type="entry name" value="Glycoside hydrolase/deacetylase"/>
    <property type="match status" value="1"/>
</dbReference>
<dbReference type="InterPro" id="IPR005501">
    <property type="entry name" value="LamB/YcsF/PxpA-like"/>
</dbReference>
<dbReference type="Gene3D" id="3.20.20.370">
    <property type="entry name" value="Glycoside hydrolase/deacetylase"/>
    <property type="match status" value="1"/>
</dbReference>